<dbReference type="AlphaFoldDB" id="A0A8S3ICV8"/>
<comment type="caution">
    <text evidence="2">The sequence shown here is derived from an EMBL/GenBank/DDBJ whole genome shotgun (WGS) entry which is preliminary data.</text>
</comment>
<organism evidence="2 3">
    <name type="scientific">Rotaria magnacalcarata</name>
    <dbReference type="NCBI Taxonomy" id="392030"/>
    <lineage>
        <taxon>Eukaryota</taxon>
        <taxon>Metazoa</taxon>
        <taxon>Spiralia</taxon>
        <taxon>Gnathifera</taxon>
        <taxon>Rotifera</taxon>
        <taxon>Eurotatoria</taxon>
        <taxon>Bdelloidea</taxon>
        <taxon>Philodinida</taxon>
        <taxon>Philodinidae</taxon>
        <taxon>Rotaria</taxon>
    </lineage>
</organism>
<proteinExistence type="predicted"/>
<dbReference type="InterPro" id="IPR000477">
    <property type="entry name" value="RT_dom"/>
</dbReference>
<dbReference type="SUPFAM" id="SSF56672">
    <property type="entry name" value="DNA/RNA polymerases"/>
    <property type="match status" value="1"/>
</dbReference>
<gene>
    <name evidence="2" type="ORF">GIL414_LOCUS75092</name>
</gene>
<reference evidence="2" key="1">
    <citation type="submission" date="2021-02" db="EMBL/GenBank/DDBJ databases">
        <authorList>
            <person name="Nowell W R."/>
        </authorList>
    </citation>
    <scope>NUCLEOTIDE SEQUENCE</scope>
</reference>
<dbReference type="PROSITE" id="PS50878">
    <property type="entry name" value="RT_POL"/>
    <property type="match status" value="1"/>
</dbReference>
<feature type="domain" description="Reverse transcriptase" evidence="1">
    <location>
        <begin position="61"/>
        <end position="259"/>
    </location>
</feature>
<evidence type="ECO:0000259" key="1">
    <source>
        <dbReference type="PROSITE" id="PS50878"/>
    </source>
</evidence>
<dbReference type="InterPro" id="IPR043502">
    <property type="entry name" value="DNA/RNA_pol_sf"/>
</dbReference>
<evidence type="ECO:0000313" key="3">
    <source>
        <dbReference type="Proteomes" id="UP000681720"/>
    </source>
</evidence>
<name>A0A8S3ICV8_9BILA</name>
<evidence type="ECO:0000313" key="2">
    <source>
        <dbReference type="EMBL" id="CAF5196531.1"/>
    </source>
</evidence>
<dbReference type="Proteomes" id="UP000681720">
    <property type="component" value="Unassembled WGS sequence"/>
</dbReference>
<dbReference type="Pfam" id="PF00078">
    <property type="entry name" value="RVT_1"/>
    <property type="match status" value="1"/>
</dbReference>
<dbReference type="EMBL" id="CAJOBJ010342319">
    <property type="protein sequence ID" value="CAF5196531.1"/>
    <property type="molecule type" value="Genomic_DNA"/>
</dbReference>
<sequence>SPTVDDEELSRQDAVPTLDEVVKAIGQIKNKKAPGKDDVPAELLKAGGHYIAEWLHESIRDVWEQEVMVKEWTEAIIIRLYKNKGDKRICDDYRGISLLDVAGKIFARIILNRIQALRDRKLMEEQAGFRSRRSTMDQIFILKMVMERSREFNQPLHMCFIDLKKAYDSVNRKTLWRVCRAYGLSQKIVRMVQLLYEDTSAQIRIDYDVSESFAMNTGVRQGCILSPILFNVYIDYIMKKVIQQANVQGVTLSYRLGDF</sequence>
<dbReference type="CDD" id="cd01650">
    <property type="entry name" value="RT_nLTR_like"/>
    <property type="match status" value="1"/>
</dbReference>
<protein>
    <recommendedName>
        <fullName evidence="1">Reverse transcriptase domain-containing protein</fullName>
    </recommendedName>
</protein>
<accession>A0A8S3ICV8</accession>
<feature type="non-terminal residue" evidence="2">
    <location>
        <position position="1"/>
    </location>
</feature>
<dbReference type="PANTHER" id="PTHR19446">
    <property type="entry name" value="REVERSE TRANSCRIPTASES"/>
    <property type="match status" value="1"/>
</dbReference>